<gene>
    <name evidence="3" type="ORF">HNR25_004472</name>
</gene>
<evidence type="ECO:0000256" key="2">
    <source>
        <dbReference type="SAM" id="Phobius"/>
    </source>
</evidence>
<keyword evidence="2" id="KW-1133">Transmembrane helix</keyword>
<evidence type="ECO:0000256" key="1">
    <source>
        <dbReference type="SAM" id="MobiDB-lite"/>
    </source>
</evidence>
<evidence type="ECO:0000313" key="4">
    <source>
        <dbReference type="Proteomes" id="UP000578077"/>
    </source>
</evidence>
<keyword evidence="2" id="KW-0812">Transmembrane</keyword>
<reference evidence="3 4" key="1">
    <citation type="submission" date="2020-08" db="EMBL/GenBank/DDBJ databases">
        <title>Sequencing the genomes of 1000 actinobacteria strains.</title>
        <authorList>
            <person name="Klenk H.-P."/>
        </authorList>
    </citation>
    <scope>NUCLEOTIDE SEQUENCE [LARGE SCALE GENOMIC DNA]</scope>
    <source>
        <strain evidence="3 4">DSM 44593</strain>
    </source>
</reference>
<comment type="caution">
    <text evidence="3">The sequence shown here is derived from an EMBL/GenBank/DDBJ whole genome shotgun (WGS) entry which is preliminary data.</text>
</comment>
<sequence>MSPPTPPRTGAPAAPSAAVRLRTPRRPARTGTAPRRSVLLTLLTGLVRVYSLVPLAWLAINATKTQQDLFDSFGLWFSGDFALFANIAETLTYWTGIRRCSRAACAPTWCRSAPRRRATGW</sequence>
<protein>
    <submittedName>
        <fullName evidence="3">ABC-type glycerol-3-phosphate transport system permease component</fullName>
    </submittedName>
</protein>
<organism evidence="3 4">
    <name type="scientific">Streptomonospora salina</name>
    <dbReference type="NCBI Taxonomy" id="104205"/>
    <lineage>
        <taxon>Bacteria</taxon>
        <taxon>Bacillati</taxon>
        <taxon>Actinomycetota</taxon>
        <taxon>Actinomycetes</taxon>
        <taxon>Streptosporangiales</taxon>
        <taxon>Nocardiopsidaceae</taxon>
        <taxon>Streptomonospora</taxon>
    </lineage>
</organism>
<proteinExistence type="predicted"/>
<keyword evidence="4" id="KW-1185">Reference proteome</keyword>
<dbReference type="EMBL" id="JACHLY010000001">
    <property type="protein sequence ID" value="MBB6000721.1"/>
    <property type="molecule type" value="Genomic_DNA"/>
</dbReference>
<keyword evidence="2" id="KW-0472">Membrane</keyword>
<evidence type="ECO:0000313" key="3">
    <source>
        <dbReference type="EMBL" id="MBB6000721.1"/>
    </source>
</evidence>
<dbReference type="RefSeq" id="WP_246463813.1">
    <property type="nucleotide sequence ID" value="NZ_BAABKT010000038.1"/>
</dbReference>
<dbReference type="AlphaFoldDB" id="A0A841EMS0"/>
<accession>A0A841EMS0</accession>
<feature type="transmembrane region" description="Helical" evidence="2">
    <location>
        <begin position="72"/>
        <end position="94"/>
    </location>
</feature>
<feature type="compositionally biased region" description="Low complexity" evidence="1">
    <location>
        <begin position="10"/>
        <end position="21"/>
    </location>
</feature>
<feature type="region of interest" description="Disordered" evidence="1">
    <location>
        <begin position="1"/>
        <end position="32"/>
    </location>
</feature>
<dbReference type="Proteomes" id="UP000578077">
    <property type="component" value="Unassembled WGS sequence"/>
</dbReference>
<name>A0A841EMS0_9ACTN</name>
<feature type="transmembrane region" description="Helical" evidence="2">
    <location>
        <begin position="38"/>
        <end position="60"/>
    </location>
</feature>